<dbReference type="PANTHER" id="PTHR43976">
    <property type="entry name" value="SHORT CHAIN DEHYDROGENASE"/>
    <property type="match status" value="1"/>
</dbReference>
<dbReference type="GO" id="GO:0016491">
    <property type="term" value="F:oxidoreductase activity"/>
    <property type="evidence" value="ECO:0007669"/>
    <property type="project" value="UniProtKB-KW"/>
</dbReference>
<dbReference type="SUPFAM" id="SSF51735">
    <property type="entry name" value="NAD(P)-binding Rossmann-fold domains"/>
    <property type="match status" value="1"/>
</dbReference>
<protein>
    <submittedName>
        <fullName evidence="3">NAD(P)-binding protein</fullName>
    </submittedName>
</protein>
<dbReference type="OrthoDB" id="1933717at2759"/>
<name>A0A3N4LXF0_9PEZI</name>
<dbReference type="Pfam" id="PF00106">
    <property type="entry name" value="adh_short"/>
    <property type="match status" value="1"/>
</dbReference>
<evidence type="ECO:0000256" key="1">
    <source>
        <dbReference type="ARBA" id="ARBA00006484"/>
    </source>
</evidence>
<dbReference type="EMBL" id="ML121538">
    <property type="protein sequence ID" value="RPB25351.1"/>
    <property type="molecule type" value="Genomic_DNA"/>
</dbReference>
<dbReference type="STRING" id="1051890.A0A3N4LXF0"/>
<dbReference type="PRINTS" id="PR00081">
    <property type="entry name" value="GDHRDH"/>
</dbReference>
<sequence length="377" mass="40202">MPKLPKVWLITSATSPLGYSVALRALQDGDFVALGCRRDEVAADLGFALQTLHESDGRDSDGDFDMSDTPNPSDKRLIQQISLSRLHTAFPSHTIIVELDTRSIPLCHSSLSQTVAAFGRVDVMLVCSTKTYVGCIEEIPLQSVVAQFEAATFGPMNVVRAALPVLRRQRSGHVLVVTGVTGGMGTPALGLRCAADHAIEGFCDALAYEVAPFGVRVSVVQPPIEVNVLSNPLTIFPEHPSYKNPPFATSTNGRIHTPVTFMRNLISTMHPATTIPTPISPSSPPNTTPVPAHHTPPTSLLSLASILAETVHIITSISGLDDPPGRIVVGSENAEQVKERLKAVSEELEDFLEVSVSVDAKGPLLHPISLGAGLKVE</sequence>
<dbReference type="InterPro" id="IPR036291">
    <property type="entry name" value="NAD(P)-bd_dom_sf"/>
</dbReference>
<organism evidence="3 4">
    <name type="scientific">Terfezia boudieri ATCC MYA-4762</name>
    <dbReference type="NCBI Taxonomy" id="1051890"/>
    <lineage>
        <taxon>Eukaryota</taxon>
        <taxon>Fungi</taxon>
        <taxon>Dikarya</taxon>
        <taxon>Ascomycota</taxon>
        <taxon>Pezizomycotina</taxon>
        <taxon>Pezizomycetes</taxon>
        <taxon>Pezizales</taxon>
        <taxon>Pezizaceae</taxon>
        <taxon>Terfezia</taxon>
    </lineage>
</organism>
<evidence type="ECO:0000313" key="3">
    <source>
        <dbReference type="EMBL" id="RPB25351.1"/>
    </source>
</evidence>
<reference evidence="3 4" key="1">
    <citation type="journal article" date="2018" name="Nat. Ecol. Evol.">
        <title>Pezizomycetes genomes reveal the molecular basis of ectomycorrhizal truffle lifestyle.</title>
        <authorList>
            <person name="Murat C."/>
            <person name="Payen T."/>
            <person name="Noel B."/>
            <person name="Kuo A."/>
            <person name="Morin E."/>
            <person name="Chen J."/>
            <person name="Kohler A."/>
            <person name="Krizsan K."/>
            <person name="Balestrini R."/>
            <person name="Da Silva C."/>
            <person name="Montanini B."/>
            <person name="Hainaut M."/>
            <person name="Levati E."/>
            <person name="Barry K.W."/>
            <person name="Belfiori B."/>
            <person name="Cichocki N."/>
            <person name="Clum A."/>
            <person name="Dockter R.B."/>
            <person name="Fauchery L."/>
            <person name="Guy J."/>
            <person name="Iotti M."/>
            <person name="Le Tacon F."/>
            <person name="Lindquist E.A."/>
            <person name="Lipzen A."/>
            <person name="Malagnac F."/>
            <person name="Mello A."/>
            <person name="Molinier V."/>
            <person name="Miyauchi S."/>
            <person name="Poulain J."/>
            <person name="Riccioni C."/>
            <person name="Rubini A."/>
            <person name="Sitrit Y."/>
            <person name="Splivallo R."/>
            <person name="Traeger S."/>
            <person name="Wang M."/>
            <person name="Zifcakova L."/>
            <person name="Wipf D."/>
            <person name="Zambonelli A."/>
            <person name="Paolocci F."/>
            <person name="Nowrousian M."/>
            <person name="Ottonello S."/>
            <person name="Baldrian P."/>
            <person name="Spatafora J.W."/>
            <person name="Henrissat B."/>
            <person name="Nagy L.G."/>
            <person name="Aury J.M."/>
            <person name="Wincker P."/>
            <person name="Grigoriev I.V."/>
            <person name="Bonfante P."/>
            <person name="Martin F.M."/>
        </authorList>
    </citation>
    <scope>NUCLEOTIDE SEQUENCE [LARGE SCALE GENOMIC DNA]</scope>
    <source>
        <strain evidence="3 4">ATCC MYA-4762</strain>
    </source>
</reference>
<evidence type="ECO:0000313" key="4">
    <source>
        <dbReference type="Proteomes" id="UP000267821"/>
    </source>
</evidence>
<dbReference type="AlphaFoldDB" id="A0A3N4LXF0"/>
<accession>A0A3N4LXF0</accession>
<evidence type="ECO:0000256" key="2">
    <source>
        <dbReference type="ARBA" id="ARBA00023002"/>
    </source>
</evidence>
<keyword evidence="2" id="KW-0560">Oxidoreductase</keyword>
<dbReference type="InterPro" id="IPR051911">
    <property type="entry name" value="SDR_oxidoreductase"/>
</dbReference>
<proteinExistence type="inferred from homology"/>
<dbReference type="Proteomes" id="UP000267821">
    <property type="component" value="Unassembled WGS sequence"/>
</dbReference>
<comment type="similarity">
    <text evidence="1">Belongs to the short-chain dehydrogenases/reductases (SDR) family.</text>
</comment>
<dbReference type="Gene3D" id="3.40.50.720">
    <property type="entry name" value="NAD(P)-binding Rossmann-like Domain"/>
    <property type="match status" value="1"/>
</dbReference>
<dbReference type="InParanoid" id="A0A3N4LXF0"/>
<gene>
    <name evidence="3" type="ORF">L211DRAFT_836682</name>
</gene>
<keyword evidence="4" id="KW-1185">Reference proteome</keyword>
<dbReference type="PANTHER" id="PTHR43976:SF16">
    <property type="entry name" value="SHORT-CHAIN DEHYDROGENASE_REDUCTASE FAMILY PROTEIN"/>
    <property type="match status" value="1"/>
</dbReference>
<dbReference type="InterPro" id="IPR002347">
    <property type="entry name" value="SDR_fam"/>
</dbReference>